<evidence type="ECO:0000313" key="2">
    <source>
        <dbReference type="EMBL" id="MBX29046.1"/>
    </source>
</evidence>
<protein>
    <submittedName>
        <fullName evidence="2">Uncharacterized protein LOC105128495 isoform X1</fullName>
    </submittedName>
</protein>
<accession>A0A2P2MFL4</accession>
<dbReference type="AlphaFoldDB" id="A0A2P2MFL4"/>
<feature type="compositionally biased region" description="Low complexity" evidence="1">
    <location>
        <begin position="15"/>
        <end position="33"/>
    </location>
</feature>
<name>A0A2P2MFL4_RHIMU</name>
<reference evidence="2" key="1">
    <citation type="submission" date="2018-02" db="EMBL/GenBank/DDBJ databases">
        <title>Rhizophora mucronata_Transcriptome.</title>
        <authorList>
            <person name="Meera S.P."/>
            <person name="Sreeshan A."/>
            <person name="Augustine A."/>
        </authorList>
    </citation>
    <scope>NUCLEOTIDE SEQUENCE</scope>
    <source>
        <tissue evidence="2">Leaf</tissue>
    </source>
</reference>
<evidence type="ECO:0000256" key="1">
    <source>
        <dbReference type="SAM" id="MobiDB-lite"/>
    </source>
</evidence>
<proteinExistence type="predicted"/>
<organism evidence="2">
    <name type="scientific">Rhizophora mucronata</name>
    <name type="common">Asiatic mangrove</name>
    <dbReference type="NCBI Taxonomy" id="61149"/>
    <lineage>
        <taxon>Eukaryota</taxon>
        <taxon>Viridiplantae</taxon>
        <taxon>Streptophyta</taxon>
        <taxon>Embryophyta</taxon>
        <taxon>Tracheophyta</taxon>
        <taxon>Spermatophyta</taxon>
        <taxon>Magnoliopsida</taxon>
        <taxon>eudicotyledons</taxon>
        <taxon>Gunneridae</taxon>
        <taxon>Pentapetalae</taxon>
        <taxon>rosids</taxon>
        <taxon>fabids</taxon>
        <taxon>Malpighiales</taxon>
        <taxon>Rhizophoraceae</taxon>
        <taxon>Rhizophora</taxon>
    </lineage>
</organism>
<sequence>MRIKKWRIRSLYFSRSTPPLSSESSSLPSTCSPPSTPPSTPLPPPPPSPPPGSPHLLLPRFLMWILIS</sequence>
<feature type="region of interest" description="Disordered" evidence="1">
    <location>
        <begin position="15"/>
        <end position="54"/>
    </location>
</feature>
<dbReference type="EMBL" id="GGEC01048562">
    <property type="protein sequence ID" value="MBX29046.1"/>
    <property type="molecule type" value="Transcribed_RNA"/>
</dbReference>
<feature type="compositionally biased region" description="Pro residues" evidence="1">
    <location>
        <begin position="34"/>
        <end position="53"/>
    </location>
</feature>